<feature type="compositionally biased region" description="Low complexity" evidence="1">
    <location>
        <begin position="307"/>
        <end position="324"/>
    </location>
</feature>
<name>A0A484LE44_9ASTE</name>
<keyword evidence="3" id="KW-1185">Reference proteome</keyword>
<reference evidence="2 3" key="1">
    <citation type="submission" date="2018-04" db="EMBL/GenBank/DDBJ databases">
        <authorList>
            <person name="Vogel A."/>
        </authorList>
    </citation>
    <scope>NUCLEOTIDE SEQUENCE [LARGE SCALE GENOMIC DNA]</scope>
</reference>
<accession>A0A484LE44</accession>
<dbReference type="Proteomes" id="UP000595140">
    <property type="component" value="Unassembled WGS sequence"/>
</dbReference>
<feature type="compositionally biased region" description="Acidic residues" evidence="1">
    <location>
        <begin position="81"/>
        <end position="99"/>
    </location>
</feature>
<evidence type="ECO:0000256" key="1">
    <source>
        <dbReference type="SAM" id="MobiDB-lite"/>
    </source>
</evidence>
<feature type="region of interest" description="Disordered" evidence="1">
    <location>
        <begin position="26"/>
        <end position="133"/>
    </location>
</feature>
<dbReference type="OrthoDB" id="1508209at2759"/>
<dbReference type="EMBL" id="OOIL02001350">
    <property type="protein sequence ID" value="VFQ74692.1"/>
    <property type="molecule type" value="Genomic_DNA"/>
</dbReference>
<evidence type="ECO:0000313" key="3">
    <source>
        <dbReference type="Proteomes" id="UP000595140"/>
    </source>
</evidence>
<feature type="compositionally biased region" description="Low complexity" evidence="1">
    <location>
        <begin position="37"/>
        <end position="74"/>
    </location>
</feature>
<sequence length="839" mass="94197">MGDNENPPPPTSTDSEVLARLRRSVIGRWRPPSCQGSSTATTSTGTSSITSSPFTDTQVSPSTPRTTPSGPCTSASRAGESIEDQEDGVGDDHDFEDCFGEGRSGGARDGEDEVHDNVDQQGGYHEGPGHHGQFVYVNSDDEVTITRAGAALITPAFYERTDATGFSWGKVSKTTKEFYFREFKKNARVDPSIDEGMPRKAFLRKAAERYASYTYNQRNPTRLKKKKMDPRPLEQLKKVWEEDPEFLELRHAELQAQFFELREEARQNGLKVTDEEIWYSLVEGHNAKNRVPGFGDYAREMKKINPSSKPCRSSTSSSSAAEMAALKEQNQRLQEQLDNLTSNLSLTIQEEIRKLYGGYWLPSMLGTYPSLEYNQQLQPSQISTKVWNWREVFRGFIVGLPKSQVIPITILNFELFGRNPKQMHVKRIWDPGISALPKFYPKRVQWKQLRQTEWINTHLETYLRGMCFHNPKPCLSGETNVKIVDRSLQQGEDIAMFNQLKWQLQRAQSQMQLLASHLSPVKDGACLLGLFHVISKEGKVVYKLHLPPKFKTHSQPKANKKISEKSKHRRGAVLVSWQEILVDETTWEWSVDSMKKLLDVPVELRSAERVASLASKVGEPICSDGVAMETGVCRVMVDLDLSKKSIMSFPVRFNGKSYTQEVEYKDMPHYCYLCKDFGHSPFDCKHLLAIHRKKCQESEWVSFETAPLIALAALKWHSAQPVGAKGITSGDRDNATARATVLANLAARKVSGKAARNAVIAADLVDADPKAIPMEAHCSGSSDDFVVVEGENNTERNGFQFTPPTAAVPSRGSREGRGRGCGSRRSVSKENQELVRWLK</sequence>
<organism evidence="2 3">
    <name type="scientific">Cuscuta campestris</name>
    <dbReference type="NCBI Taxonomy" id="132261"/>
    <lineage>
        <taxon>Eukaryota</taxon>
        <taxon>Viridiplantae</taxon>
        <taxon>Streptophyta</taxon>
        <taxon>Embryophyta</taxon>
        <taxon>Tracheophyta</taxon>
        <taxon>Spermatophyta</taxon>
        <taxon>Magnoliopsida</taxon>
        <taxon>eudicotyledons</taxon>
        <taxon>Gunneridae</taxon>
        <taxon>Pentapetalae</taxon>
        <taxon>asterids</taxon>
        <taxon>lamiids</taxon>
        <taxon>Solanales</taxon>
        <taxon>Convolvulaceae</taxon>
        <taxon>Cuscuteae</taxon>
        <taxon>Cuscuta</taxon>
        <taxon>Cuscuta subgen. Grammica</taxon>
        <taxon>Cuscuta sect. Cleistogrammica</taxon>
    </lineage>
</organism>
<dbReference type="PANTHER" id="PTHR31286:SF180">
    <property type="entry name" value="OS10G0362600 PROTEIN"/>
    <property type="match status" value="1"/>
</dbReference>
<gene>
    <name evidence="2" type="ORF">CCAM_LOCUS16468</name>
</gene>
<evidence type="ECO:0000313" key="2">
    <source>
        <dbReference type="EMBL" id="VFQ74692.1"/>
    </source>
</evidence>
<proteinExistence type="predicted"/>
<dbReference type="AlphaFoldDB" id="A0A484LE44"/>
<dbReference type="InterPro" id="IPR040256">
    <property type="entry name" value="At4g02000-like"/>
</dbReference>
<evidence type="ECO:0008006" key="4">
    <source>
        <dbReference type="Google" id="ProtNLM"/>
    </source>
</evidence>
<feature type="region of interest" description="Disordered" evidence="1">
    <location>
        <begin position="795"/>
        <end position="832"/>
    </location>
</feature>
<feature type="region of interest" description="Disordered" evidence="1">
    <location>
        <begin position="305"/>
        <end position="327"/>
    </location>
</feature>
<protein>
    <recommendedName>
        <fullName evidence="4">CCHC-type domain-containing protein</fullName>
    </recommendedName>
</protein>
<dbReference type="PANTHER" id="PTHR31286">
    <property type="entry name" value="GLYCINE-RICH CELL WALL STRUCTURAL PROTEIN 1.8-LIKE"/>
    <property type="match status" value="1"/>
</dbReference>